<dbReference type="AlphaFoldDB" id="A0AAW1MDE7"/>
<organism evidence="2 3">
    <name type="scientific">Popillia japonica</name>
    <name type="common">Japanese beetle</name>
    <dbReference type="NCBI Taxonomy" id="7064"/>
    <lineage>
        <taxon>Eukaryota</taxon>
        <taxon>Metazoa</taxon>
        <taxon>Ecdysozoa</taxon>
        <taxon>Arthropoda</taxon>
        <taxon>Hexapoda</taxon>
        <taxon>Insecta</taxon>
        <taxon>Pterygota</taxon>
        <taxon>Neoptera</taxon>
        <taxon>Endopterygota</taxon>
        <taxon>Coleoptera</taxon>
        <taxon>Polyphaga</taxon>
        <taxon>Scarabaeiformia</taxon>
        <taxon>Scarabaeidae</taxon>
        <taxon>Rutelinae</taxon>
        <taxon>Popillia</taxon>
    </lineage>
</organism>
<evidence type="ECO:0000313" key="2">
    <source>
        <dbReference type="EMBL" id="KAK9744146.1"/>
    </source>
</evidence>
<evidence type="ECO:0000313" key="3">
    <source>
        <dbReference type="Proteomes" id="UP001458880"/>
    </source>
</evidence>
<accession>A0AAW1MDE7</accession>
<comment type="caution">
    <text evidence="2">The sequence shown here is derived from an EMBL/GenBank/DDBJ whole genome shotgun (WGS) entry which is preliminary data.</text>
</comment>
<dbReference type="EMBL" id="JASPKY010000061">
    <property type="protein sequence ID" value="KAK9744146.1"/>
    <property type="molecule type" value="Genomic_DNA"/>
</dbReference>
<sequence>MNVKNCVLNNHRIHIPDGESDDLYLCHICFKPGRDSESGSDHRSLHESTNYNSEAEDDFMSGENEENIYETNTLLTNINQEDGKENSEDERDSDQLFQLFTSEHKKLGF</sequence>
<evidence type="ECO:0000256" key="1">
    <source>
        <dbReference type="SAM" id="MobiDB-lite"/>
    </source>
</evidence>
<evidence type="ECO:0008006" key="4">
    <source>
        <dbReference type="Google" id="ProtNLM"/>
    </source>
</evidence>
<keyword evidence="3" id="KW-1185">Reference proteome</keyword>
<reference evidence="2 3" key="1">
    <citation type="journal article" date="2024" name="BMC Genomics">
        <title>De novo assembly and annotation of Popillia japonica's genome with initial clues to its potential as an invasive pest.</title>
        <authorList>
            <person name="Cucini C."/>
            <person name="Boschi S."/>
            <person name="Funari R."/>
            <person name="Cardaioli E."/>
            <person name="Iannotti N."/>
            <person name="Marturano G."/>
            <person name="Paoli F."/>
            <person name="Bruttini M."/>
            <person name="Carapelli A."/>
            <person name="Frati F."/>
            <person name="Nardi F."/>
        </authorList>
    </citation>
    <scope>NUCLEOTIDE SEQUENCE [LARGE SCALE GENOMIC DNA]</scope>
    <source>
        <strain evidence="2">DMR45628</strain>
    </source>
</reference>
<feature type="region of interest" description="Disordered" evidence="1">
    <location>
        <begin position="34"/>
        <end position="66"/>
    </location>
</feature>
<feature type="compositionally biased region" description="Acidic residues" evidence="1">
    <location>
        <begin position="54"/>
        <end position="66"/>
    </location>
</feature>
<dbReference type="Proteomes" id="UP001458880">
    <property type="component" value="Unassembled WGS sequence"/>
</dbReference>
<protein>
    <recommendedName>
        <fullName evidence="4">C2H2-type domain-containing protein</fullName>
    </recommendedName>
</protein>
<name>A0AAW1MDE7_POPJA</name>
<proteinExistence type="predicted"/>
<gene>
    <name evidence="2" type="ORF">QE152_g8004</name>
</gene>
<feature type="compositionally biased region" description="Basic and acidic residues" evidence="1">
    <location>
        <begin position="34"/>
        <end position="46"/>
    </location>
</feature>